<evidence type="ECO:0000256" key="3">
    <source>
        <dbReference type="ARBA" id="ARBA00022722"/>
    </source>
</evidence>
<evidence type="ECO:0000256" key="1">
    <source>
        <dbReference type="ARBA" id="ARBA00006620"/>
    </source>
</evidence>
<dbReference type="GO" id="GO:0016787">
    <property type="term" value="F:hydrolase activity"/>
    <property type="evidence" value="ECO:0007669"/>
    <property type="project" value="UniProtKB-KW"/>
</dbReference>
<dbReference type="GO" id="GO:0004519">
    <property type="term" value="F:endonuclease activity"/>
    <property type="evidence" value="ECO:0007669"/>
    <property type="project" value="UniProtKB-KW"/>
</dbReference>
<dbReference type="GO" id="GO:0003729">
    <property type="term" value="F:mRNA binding"/>
    <property type="evidence" value="ECO:0007669"/>
    <property type="project" value="InterPro"/>
</dbReference>
<dbReference type="AlphaFoldDB" id="A0A0R1KFH6"/>
<dbReference type="SUPFAM" id="SSF54786">
    <property type="entry name" value="YcfA/nrd intein domain"/>
    <property type="match status" value="1"/>
</dbReference>
<proteinExistence type="inferred from homology"/>
<keyword evidence="6" id="KW-0694">RNA-binding</keyword>
<evidence type="ECO:0000256" key="7">
    <source>
        <dbReference type="ARBA" id="ARBA00023016"/>
    </source>
</evidence>
<comment type="similarity">
    <text evidence="1">Belongs to the HicA mRNA interferase family.</text>
</comment>
<dbReference type="InterPro" id="IPR038570">
    <property type="entry name" value="HicA_sf"/>
</dbReference>
<evidence type="ECO:0000313" key="8">
    <source>
        <dbReference type="EMBL" id="KRK79185.1"/>
    </source>
</evidence>
<reference evidence="8 9" key="1">
    <citation type="journal article" date="2015" name="Genome Announc.">
        <title>Expanding the biotechnology potential of lactobacilli through comparative genomics of 213 strains and associated genera.</title>
        <authorList>
            <person name="Sun Z."/>
            <person name="Harris H.M."/>
            <person name="McCann A."/>
            <person name="Guo C."/>
            <person name="Argimon S."/>
            <person name="Zhang W."/>
            <person name="Yang X."/>
            <person name="Jeffery I.B."/>
            <person name="Cooney J.C."/>
            <person name="Kagawa T.F."/>
            <person name="Liu W."/>
            <person name="Song Y."/>
            <person name="Salvetti E."/>
            <person name="Wrobel A."/>
            <person name="Rasinkangas P."/>
            <person name="Parkhill J."/>
            <person name="Rea M.C."/>
            <person name="O'Sullivan O."/>
            <person name="Ritari J."/>
            <person name="Douillard F.P."/>
            <person name="Paul Ross R."/>
            <person name="Yang R."/>
            <person name="Briner A.E."/>
            <person name="Felis G.E."/>
            <person name="de Vos W.M."/>
            <person name="Barrangou R."/>
            <person name="Klaenhammer T.R."/>
            <person name="Caufield P.W."/>
            <person name="Cui Y."/>
            <person name="Zhang H."/>
            <person name="O'Toole P.W."/>
        </authorList>
    </citation>
    <scope>NUCLEOTIDE SEQUENCE [LARGE SCALE GENOMIC DNA]</scope>
    <source>
        <strain evidence="8 9">DSM 19682</strain>
    </source>
</reference>
<dbReference type="InterPro" id="IPR012933">
    <property type="entry name" value="HicA_mRNA_interferase"/>
</dbReference>
<keyword evidence="5" id="KW-0378">Hydrolase</keyword>
<dbReference type="PATRIC" id="fig|1423775.4.peg.1579"/>
<dbReference type="EMBL" id="AZDZ01000019">
    <property type="protein sequence ID" value="KRK79185.1"/>
    <property type="molecule type" value="Genomic_DNA"/>
</dbReference>
<organism evidence="8 9">
    <name type="scientific">Companilactobacillus nodensis DSM 19682 = JCM 14932 = NBRC 107160</name>
    <dbReference type="NCBI Taxonomy" id="1423775"/>
    <lineage>
        <taxon>Bacteria</taxon>
        <taxon>Bacillati</taxon>
        <taxon>Bacillota</taxon>
        <taxon>Bacilli</taxon>
        <taxon>Lactobacillales</taxon>
        <taxon>Lactobacillaceae</taxon>
        <taxon>Companilactobacillus</taxon>
    </lineage>
</organism>
<dbReference type="eggNOG" id="COG1724">
    <property type="taxonomic scope" value="Bacteria"/>
</dbReference>
<accession>A0A0R1KFH6</accession>
<dbReference type="Pfam" id="PF07927">
    <property type="entry name" value="HicA_toxin"/>
    <property type="match status" value="1"/>
</dbReference>
<evidence type="ECO:0000313" key="9">
    <source>
        <dbReference type="Proteomes" id="UP000051248"/>
    </source>
</evidence>
<gene>
    <name evidence="8" type="ORF">FD03_GL001550</name>
</gene>
<evidence type="ECO:0000256" key="2">
    <source>
        <dbReference type="ARBA" id="ARBA00022649"/>
    </source>
</evidence>
<keyword evidence="4" id="KW-0255">Endonuclease</keyword>
<keyword evidence="2" id="KW-1277">Toxin-antitoxin system</keyword>
<sequence length="64" mass="7382">MPLKPKELVRLLKQYGFVEKSQCGSHLKMYNPDTKVTIPVPIHVREMKKGIEHAILKKAGIKER</sequence>
<keyword evidence="3" id="KW-0540">Nuclease</keyword>
<evidence type="ECO:0008006" key="10">
    <source>
        <dbReference type="Google" id="ProtNLM"/>
    </source>
</evidence>
<protein>
    <recommendedName>
        <fullName evidence="10">Type II toxin-antitoxin system HicA family toxin</fullName>
    </recommendedName>
</protein>
<keyword evidence="9" id="KW-1185">Reference proteome</keyword>
<dbReference type="Gene3D" id="3.30.920.30">
    <property type="entry name" value="Hypothetical protein"/>
    <property type="match status" value="1"/>
</dbReference>
<evidence type="ECO:0000256" key="6">
    <source>
        <dbReference type="ARBA" id="ARBA00022884"/>
    </source>
</evidence>
<comment type="caution">
    <text evidence="8">The sequence shown here is derived from an EMBL/GenBank/DDBJ whole genome shotgun (WGS) entry which is preliminary data.</text>
</comment>
<evidence type="ECO:0000256" key="5">
    <source>
        <dbReference type="ARBA" id="ARBA00022801"/>
    </source>
</evidence>
<evidence type="ECO:0000256" key="4">
    <source>
        <dbReference type="ARBA" id="ARBA00022759"/>
    </source>
</evidence>
<name>A0A0R1KFH6_9LACO</name>
<dbReference type="OrthoDB" id="286048at2"/>
<dbReference type="STRING" id="1423775.FD03_GL001550"/>
<keyword evidence="7" id="KW-0346">Stress response</keyword>
<dbReference type="Proteomes" id="UP000051248">
    <property type="component" value="Unassembled WGS sequence"/>
</dbReference>
<dbReference type="RefSeq" id="WP_025023097.1">
    <property type="nucleotide sequence ID" value="NZ_AZDZ01000019.1"/>
</dbReference>